<keyword evidence="3" id="KW-1185">Reference proteome</keyword>
<feature type="region of interest" description="Disordered" evidence="1">
    <location>
        <begin position="200"/>
        <end position="255"/>
    </location>
</feature>
<accession>A8P7W4</accession>
<evidence type="ECO:0000313" key="3">
    <source>
        <dbReference type="Proteomes" id="UP000001861"/>
    </source>
</evidence>
<protein>
    <submittedName>
        <fullName evidence="2">G1/S-specific cyclin-C</fullName>
    </submittedName>
</protein>
<gene>
    <name evidence="2" type="ORF">CC1G_06655</name>
</gene>
<dbReference type="CDD" id="cd20514">
    <property type="entry name" value="CYCLIN_CCNC_rpt2"/>
    <property type="match status" value="1"/>
</dbReference>
<dbReference type="Proteomes" id="UP000001861">
    <property type="component" value="Unassembled WGS sequence"/>
</dbReference>
<comment type="caution">
    <text evidence="2">The sequence shown here is derived from an EMBL/GenBank/DDBJ whole genome shotgun (WGS) entry which is preliminary data.</text>
</comment>
<feature type="compositionally biased region" description="Acidic residues" evidence="1">
    <location>
        <begin position="32"/>
        <end position="48"/>
    </location>
</feature>
<dbReference type="PANTHER" id="PTHR10026">
    <property type="entry name" value="CYCLIN"/>
    <property type="match status" value="1"/>
</dbReference>
<feature type="region of interest" description="Disordered" evidence="1">
    <location>
        <begin position="121"/>
        <end position="159"/>
    </location>
</feature>
<dbReference type="InterPro" id="IPR036915">
    <property type="entry name" value="Cyclin-like_sf"/>
</dbReference>
<reference evidence="2 3" key="1">
    <citation type="journal article" date="2010" name="Proc. Natl. Acad. Sci. U.S.A.">
        <title>Insights into evolution of multicellular fungi from the assembled chromosomes of the mushroom Coprinopsis cinerea (Coprinus cinereus).</title>
        <authorList>
            <person name="Stajich J.E."/>
            <person name="Wilke S.K."/>
            <person name="Ahren D."/>
            <person name="Au C.H."/>
            <person name="Birren B.W."/>
            <person name="Borodovsky M."/>
            <person name="Burns C."/>
            <person name="Canback B."/>
            <person name="Casselton L.A."/>
            <person name="Cheng C.K."/>
            <person name="Deng J."/>
            <person name="Dietrich F.S."/>
            <person name="Fargo D.C."/>
            <person name="Farman M.L."/>
            <person name="Gathman A.C."/>
            <person name="Goldberg J."/>
            <person name="Guigo R."/>
            <person name="Hoegger P.J."/>
            <person name="Hooker J.B."/>
            <person name="Huggins A."/>
            <person name="James T.Y."/>
            <person name="Kamada T."/>
            <person name="Kilaru S."/>
            <person name="Kodira C."/>
            <person name="Kues U."/>
            <person name="Kupfer D."/>
            <person name="Kwan H.S."/>
            <person name="Lomsadze A."/>
            <person name="Li W."/>
            <person name="Lilly W.W."/>
            <person name="Ma L.J."/>
            <person name="Mackey A.J."/>
            <person name="Manning G."/>
            <person name="Martin F."/>
            <person name="Muraguchi H."/>
            <person name="Natvig D.O."/>
            <person name="Palmerini H."/>
            <person name="Ramesh M.A."/>
            <person name="Rehmeyer C.J."/>
            <person name="Roe B.A."/>
            <person name="Shenoy N."/>
            <person name="Stanke M."/>
            <person name="Ter-Hovhannisyan V."/>
            <person name="Tunlid A."/>
            <person name="Velagapudi R."/>
            <person name="Vision T.J."/>
            <person name="Zeng Q."/>
            <person name="Zolan M.E."/>
            <person name="Pukkila P.J."/>
        </authorList>
    </citation>
    <scope>NUCLEOTIDE SEQUENCE [LARGE SCALE GENOMIC DNA]</scope>
    <source>
        <strain evidence="3">Okayama-7 / 130 / ATCC MYA-4618 / FGSC 9003</strain>
    </source>
</reference>
<dbReference type="RefSeq" id="XP_001839442.2">
    <property type="nucleotide sequence ID" value="XM_001839390.2"/>
</dbReference>
<dbReference type="KEGG" id="cci:CC1G_06655"/>
<dbReference type="InterPro" id="IPR043198">
    <property type="entry name" value="Cyclin/Ssn8"/>
</dbReference>
<dbReference type="GeneID" id="6016056"/>
<feature type="compositionally biased region" description="Basic residues" evidence="1">
    <location>
        <begin position="137"/>
        <end position="151"/>
    </location>
</feature>
<dbReference type="InParanoid" id="A8P7W4"/>
<dbReference type="HOGENOM" id="CLU_760796_0_0_1"/>
<feature type="compositionally biased region" description="Polar residues" evidence="1">
    <location>
        <begin position="239"/>
        <end position="251"/>
    </location>
</feature>
<feature type="region of interest" description="Disordered" evidence="1">
    <location>
        <begin position="29"/>
        <end position="57"/>
    </location>
</feature>
<evidence type="ECO:0000313" key="2">
    <source>
        <dbReference type="EMBL" id="EAU82345.2"/>
    </source>
</evidence>
<dbReference type="VEuPathDB" id="FungiDB:CC1G_06655"/>
<dbReference type="OrthoDB" id="10266018at2759"/>
<organism evidence="2 3">
    <name type="scientific">Coprinopsis cinerea (strain Okayama-7 / 130 / ATCC MYA-4618 / FGSC 9003)</name>
    <name type="common">Inky cap fungus</name>
    <name type="synonym">Hormographiella aspergillata</name>
    <dbReference type="NCBI Taxonomy" id="240176"/>
    <lineage>
        <taxon>Eukaryota</taxon>
        <taxon>Fungi</taxon>
        <taxon>Dikarya</taxon>
        <taxon>Basidiomycota</taxon>
        <taxon>Agaricomycotina</taxon>
        <taxon>Agaricomycetes</taxon>
        <taxon>Agaricomycetidae</taxon>
        <taxon>Agaricales</taxon>
        <taxon>Agaricineae</taxon>
        <taxon>Psathyrellaceae</taxon>
        <taxon>Coprinopsis</taxon>
    </lineage>
</organism>
<name>A8P7W4_COPC7</name>
<proteinExistence type="predicted"/>
<dbReference type="GO" id="GO:0006357">
    <property type="term" value="P:regulation of transcription by RNA polymerase II"/>
    <property type="evidence" value="ECO:0007669"/>
    <property type="project" value="InterPro"/>
</dbReference>
<dbReference type="eggNOG" id="KOG0794">
    <property type="taxonomic scope" value="Eukaryota"/>
</dbReference>
<feature type="compositionally biased region" description="Low complexity" evidence="1">
    <location>
        <begin position="205"/>
        <end position="218"/>
    </location>
</feature>
<evidence type="ECO:0000256" key="1">
    <source>
        <dbReference type="SAM" id="MobiDB-lite"/>
    </source>
</evidence>
<dbReference type="Gene3D" id="1.10.472.10">
    <property type="entry name" value="Cyclin-like"/>
    <property type="match status" value="1"/>
</dbReference>
<sequence length="364" mass="38728">MEFYLVDDLESDLVVYHPYRTLLALCRTSSGEDSDGEEGEEGEEEEAGELGGNHGAGVGIDKGSRYWGTGEGKLVLSKEALQIAWSIINDTYRSELCLLYPPHLIAIAALYLTFILHPPDRTSSTDTADSHEDEKRQPRRSSRQAHHHHAPKPPAKNPDPITFLAQLNVSLPLVATIAQEIISLYTLWERYKEDGAADAPVAGLASSSSKKSIASRSSSHTDLKAGLLSSKGKPRSGVHVTSVSSETTIPVRSSLERESQSALALPSAPAPAPITTAFLSQILLDMRESRLLDLAYGGEGELLGLPPSMASSVALPGPGGVPLGGLHAHDQGSGTSSAASSVMTGVSMNQQYHLNRVLGMNAYG</sequence>
<dbReference type="STRING" id="240176.A8P7W4"/>
<dbReference type="GO" id="GO:0016538">
    <property type="term" value="F:cyclin-dependent protein serine/threonine kinase regulator activity"/>
    <property type="evidence" value="ECO:0007669"/>
    <property type="project" value="InterPro"/>
</dbReference>
<dbReference type="EMBL" id="AACS02000005">
    <property type="protein sequence ID" value="EAU82345.2"/>
    <property type="molecule type" value="Genomic_DNA"/>
</dbReference>
<dbReference type="AlphaFoldDB" id="A8P7W4"/>
<dbReference type="SUPFAM" id="SSF47954">
    <property type="entry name" value="Cyclin-like"/>
    <property type="match status" value="1"/>
</dbReference>